<dbReference type="AlphaFoldDB" id="A0A1M5PL94"/>
<dbReference type="SUPFAM" id="SSF54106">
    <property type="entry name" value="LysM domain"/>
    <property type="match status" value="1"/>
</dbReference>
<feature type="domain" description="LysM" evidence="4">
    <location>
        <begin position="197"/>
        <end position="245"/>
    </location>
</feature>
<dbReference type="PANTHER" id="PTHR34700">
    <property type="entry name" value="POTASSIUM BINDING PROTEIN KBP"/>
    <property type="match status" value="1"/>
</dbReference>
<keyword evidence="2" id="KW-0378">Hydrolase</keyword>
<dbReference type="InterPro" id="IPR010618">
    <property type="entry name" value="RPF"/>
</dbReference>
<dbReference type="GO" id="GO:0016787">
    <property type="term" value="F:hydrolase activity"/>
    <property type="evidence" value="ECO:0007669"/>
    <property type="project" value="UniProtKB-KW"/>
</dbReference>
<evidence type="ECO:0000256" key="2">
    <source>
        <dbReference type="ARBA" id="ARBA00022801"/>
    </source>
</evidence>
<dbReference type="InterPro" id="IPR018392">
    <property type="entry name" value="LysM"/>
</dbReference>
<dbReference type="PANTHER" id="PTHR34700:SF4">
    <property type="entry name" value="PHAGE-LIKE ELEMENT PBSX PROTEIN XKDP"/>
    <property type="match status" value="1"/>
</dbReference>
<dbReference type="Pfam" id="PF06737">
    <property type="entry name" value="Transglycosylas"/>
    <property type="match status" value="1"/>
</dbReference>
<dbReference type="Pfam" id="PF01476">
    <property type="entry name" value="LysM"/>
    <property type="match status" value="1"/>
</dbReference>
<dbReference type="SMART" id="SM00257">
    <property type="entry name" value="LysM"/>
    <property type="match status" value="1"/>
</dbReference>
<dbReference type="InterPro" id="IPR006311">
    <property type="entry name" value="TAT_signal"/>
</dbReference>
<sequence>MKSRSTVPTAAPEAASSDAAGTGSTSSGVRRTAVAVAASVGAAAAITTLATPAEAASKFHVWDRVAHCESSNNWDINTGNGFYGGLQFTDNTWDAYGGEKYAGRADNASRMEQIQVARRVLKDQGPDAWPVCSGKAGLTRKNGHATSAKLPDNASTGASSSTHHKKSHTKAHKAKHRHHADHHAKSSSHKAKHAKHETYTVRSGDTLAKIARAKHVDGGWKALYKANKGKLHNPNRIHVGQVLHLPS</sequence>
<evidence type="ECO:0000256" key="1">
    <source>
        <dbReference type="ARBA" id="ARBA00010830"/>
    </source>
</evidence>
<feature type="compositionally biased region" description="Basic residues" evidence="3">
    <location>
        <begin position="162"/>
        <end position="195"/>
    </location>
</feature>
<protein>
    <submittedName>
        <fullName evidence="5">Nucleoid-associated protein YgaU, contains BON and LysM domains</fullName>
    </submittedName>
</protein>
<dbReference type="PROSITE" id="PS51782">
    <property type="entry name" value="LYSM"/>
    <property type="match status" value="1"/>
</dbReference>
<dbReference type="RefSeq" id="WP_084181208.1">
    <property type="nucleotide sequence ID" value="NZ_FQVU01000004.1"/>
</dbReference>
<name>A0A1M5PL94_9ACTN</name>
<dbReference type="InterPro" id="IPR036779">
    <property type="entry name" value="LysM_dom_sf"/>
</dbReference>
<dbReference type="OrthoDB" id="1404170at2"/>
<dbReference type="PROSITE" id="PS51318">
    <property type="entry name" value="TAT"/>
    <property type="match status" value="1"/>
</dbReference>
<dbReference type="CDD" id="cd13925">
    <property type="entry name" value="RPF"/>
    <property type="match status" value="1"/>
</dbReference>
<feature type="region of interest" description="Disordered" evidence="3">
    <location>
        <begin position="133"/>
        <end position="197"/>
    </location>
</feature>
<gene>
    <name evidence="5" type="ORF">SAMN05443575_3123</name>
</gene>
<dbReference type="Gene3D" id="3.10.350.10">
    <property type="entry name" value="LysM domain"/>
    <property type="match status" value="1"/>
</dbReference>
<evidence type="ECO:0000259" key="4">
    <source>
        <dbReference type="PROSITE" id="PS51782"/>
    </source>
</evidence>
<dbReference type="SUPFAM" id="SSF53955">
    <property type="entry name" value="Lysozyme-like"/>
    <property type="match status" value="1"/>
</dbReference>
<organism evidence="5 6">
    <name type="scientific">Jatrophihabitans endophyticus</name>
    <dbReference type="NCBI Taxonomy" id="1206085"/>
    <lineage>
        <taxon>Bacteria</taxon>
        <taxon>Bacillati</taxon>
        <taxon>Actinomycetota</taxon>
        <taxon>Actinomycetes</taxon>
        <taxon>Jatrophihabitantales</taxon>
        <taxon>Jatrophihabitantaceae</taxon>
        <taxon>Jatrophihabitans</taxon>
    </lineage>
</organism>
<keyword evidence="6" id="KW-1185">Reference proteome</keyword>
<proteinExistence type="inferred from homology"/>
<reference evidence="5 6" key="1">
    <citation type="submission" date="2016-11" db="EMBL/GenBank/DDBJ databases">
        <authorList>
            <person name="Jaros S."/>
            <person name="Januszkiewicz K."/>
            <person name="Wedrychowicz H."/>
        </authorList>
    </citation>
    <scope>NUCLEOTIDE SEQUENCE [LARGE SCALE GENOMIC DNA]</scope>
    <source>
        <strain evidence="5 6">DSM 45627</strain>
    </source>
</reference>
<dbReference type="Gene3D" id="1.10.530.10">
    <property type="match status" value="1"/>
</dbReference>
<evidence type="ECO:0000256" key="3">
    <source>
        <dbReference type="SAM" id="MobiDB-lite"/>
    </source>
</evidence>
<dbReference type="InterPro" id="IPR023346">
    <property type="entry name" value="Lysozyme-like_dom_sf"/>
</dbReference>
<dbReference type="InterPro" id="IPR052196">
    <property type="entry name" value="Bact_Kbp"/>
</dbReference>
<evidence type="ECO:0000313" key="5">
    <source>
        <dbReference type="EMBL" id="SHH02544.1"/>
    </source>
</evidence>
<evidence type="ECO:0000313" key="6">
    <source>
        <dbReference type="Proteomes" id="UP000186132"/>
    </source>
</evidence>
<dbReference type="EMBL" id="FQVU01000004">
    <property type="protein sequence ID" value="SHH02544.1"/>
    <property type="molecule type" value="Genomic_DNA"/>
</dbReference>
<dbReference type="Proteomes" id="UP000186132">
    <property type="component" value="Unassembled WGS sequence"/>
</dbReference>
<accession>A0A1M5PL94</accession>
<dbReference type="CDD" id="cd00118">
    <property type="entry name" value="LysM"/>
    <property type="match status" value="1"/>
</dbReference>
<feature type="compositionally biased region" description="Low complexity" evidence="3">
    <location>
        <begin position="10"/>
        <end position="28"/>
    </location>
</feature>
<feature type="region of interest" description="Disordered" evidence="3">
    <location>
        <begin position="1"/>
        <end position="28"/>
    </location>
</feature>
<comment type="similarity">
    <text evidence="1">Belongs to the transglycosylase family. Rpf subfamily.</text>
</comment>
<dbReference type="STRING" id="1206085.SAMN05443575_3123"/>